<proteinExistence type="predicted"/>
<comment type="caution">
    <text evidence="1">The sequence shown here is derived from an EMBL/GenBank/DDBJ whole genome shotgun (WGS) entry which is preliminary data.</text>
</comment>
<accession>A0A084Y641</accession>
<gene>
    <name evidence="1" type="ORF">CAPSK01_000198</name>
</gene>
<organism evidence="1 2">
    <name type="scientific">Candidatus Accumulibacter vicinus</name>
    <dbReference type="NCBI Taxonomy" id="2954382"/>
    <lineage>
        <taxon>Bacteria</taxon>
        <taxon>Pseudomonadati</taxon>
        <taxon>Pseudomonadota</taxon>
        <taxon>Betaproteobacteria</taxon>
        <taxon>Candidatus Accumulibacter</taxon>
    </lineage>
</organism>
<dbReference type="EMBL" id="JDSS02000004">
    <property type="protein sequence ID" value="KFB70185.1"/>
    <property type="molecule type" value="Genomic_DNA"/>
</dbReference>
<name>A0A084Y641_9PROT</name>
<dbReference type="AlphaFoldDB" id="A0A084Y641"/>
<evidence type="ECO:0000313" key="1">
    <source>
        <dbReference type="EMBL" id="KFB70185.1"/>
    </source>
</evidence>
<sequence length="714" mass="75902">MKTNPEHVNMLNYGTVFALFGFSMDTLEIQMKTLAFATSALPIFGLGAGPARRFYLRFQGAIRKNRDQHARNVIRPEVMPASSGNRIRTVRRVLSAAAALFVLGAAPQVNAAKYEADVMFVARSQNAFAASNTFSARGQVDLRTPFDIDAYRQSFGPLAVGVSAKGSVGIGVDAYLTGGTFDLALPVRQKFDYPDDYAAVAGRSFSLTPTSRLADATDTKFTVAALQPAKDPKGDLLDVYKTFFGSRPANVKPSVNFDLGGVDVAVSALLNLGPSVFAEACAGPLCKRSSADLPKFVNARIPFFTQNNLGSKLDDGIAKDLGSAIGPVPPVPLAGPAVPNATRSYGGSVPLFNLGFDVGDSLDKVLRARGLPSLGGSVGPFSYQLLDGHLGFAASLSAQFDITTKTRVALLFNQPVQVFEHGAWQDPGYTSIFDPANPLQLRTAANVSELRVKPSYLLDADIHSAVSLAFAGQSSFAGPEVRAELLGFEGTTSPLFDLKLNADGFVAPVVDSSFKANVIPIDTPAFRILLEDPRTRLLREASSLTMTVARVGDVAANGHGFGNLRNGTRGDAGYFDVTVAGTFRQISSFGCGLGDPGACPPDELFEADEPVVISGVEIGTLFCVTCRGRVTDFTFSPRVDTDGDGSLYLSNLALGMDTEVGRPCFSCDEGLSLEQLRLQAGHFTDARITDVPEPGALWLLGPAVVLALRRRPRC</sequence>
<reference evidence="1 2" key="1">
    <citation type="submission" date="2014-07" db="EMBL/GenBank/DDBJ databases">
        <title>Expanding our view of genomic diversity in Candidatus Accumulibacter clades.</title>
        <authorList>
            <person name="Skennerton C.T."/>
            <person name="Barr J.J."/>
            <person name="Slater F.R."/>
            <person name="Bond P.L."/>
            <person name="Tyson G.W."/>
        </authorList>
    </citation>
    <scope>NUCLEOTIDE SEQUENCE [LARGE SCALE GENOMIC DNA]</scope>
    <source>
        <strain evidence="2">SK-01</strain>
    </source>
</reference>
<evidence type="ECO:0000313" key="2">
    <source>
        <dbReference type="Proteomes" id="UP000019812"/>
    </source>
</evidence>
<protein>
    <submittedName>
        <fullName evidence="1">Uncharacterized protein</fullName>
    </submittedName>
</protein>
<dbReference type="Proteomes" id="UP000019812">
    <property type="component" value="Unassembled WGS sequence"/>
</dbReference>
<dbReference type="RefSeq" id="WP_034920988.1">
    <property type="nucleotide sequence ID" value="NZ_JDSS02000004.1"/>
</dbReference>